<dbReference type="InterPro" id="IPR047216">
    <property type="entry name" value="Endonuclease_DUF559_bact"/>
</dbReference>
<dbReference type="AlphaFoldDB" id="A0A1H6F7F9"/>
<sequence>MYKQLARNLRNNPTSAERLLWQHLRKRQMLNFKFRRQEPLGDYIVDFICIEAKLIIELDGGQHAEQQAYDIKRTHYLENLGYQVIRFWNYQVFQNIESVKVEITNYLMNAE</sequence>
<evidence type="ECO:0000313" key="2">
    <source>
        <dbReference type="EMBL" id="SEH05249.1"/>
    </source>
</evidence>
<dbReference type="InterPro" id="IPR007569">
    <property type="entry name" value="DUF559"/>
</dbReference>
<accession>A0A1H6F7F9</accession>
<dbReference type="Pfam" id="PF04480">
    <property type="entry name" value="DUF559"/>
    <property type="match status" value="1"/>
</dbReference>
<protein>
    <recommendedName>
        <fullName evidence="1">DUF559 domain-containing protein</fullName>
    </recommendedName>
</protein>
<evidence type="ECO:0000313" key="3">
    <source>
        <dbReference type="Proteomes" id="UP000236724"/>
    </source>
</evidence>
<dbReference type="SUPFAM" id="SSF52980">
    <property type="entry name" value="Restriction endonuclease-like"/>
    <property type="match status" value="1"/>
</dbReference>
<dbReference type="Gene3D" id="3.40.960.10">
    <property type="entry name" value="VSR Endonuclease"/>
    <property type="match status" value="1"/>
</dbReference>
<dbReference type="EMBL" id="FMSV02000180">
    <property type="protein sequence ID" value="SEH05249.1"/>
    <property type="molecule type" value="Genomic_DNA"/>
</dbReference>
<reference evidence="2 3" key="1">
    <citation type="submission" date="2016-10" db="EMBL/GenBank/DDBJ databases">
        <authorList>
            <person name="de Groot N.N."/>
        </authorList>
    </citation>
    <scope>NUCLEOTIDE SEQUENCE [LARGE SCALE GENOMIC DNA]</scope>
    <source>
        <strain evidence="2">MBHS1</strain>
    </source>
</reference>
<dbReference type="Proteomes" id="UP000236724">
    <property type="component" value="Unassembled WGS sequence"/>
</dbReference>
<keyword evidence="3" id="KW-1185">Reference proteome</keyword>
<dbReference type="PANTHER" id="PTHR38590">
    <property type="entry name" value="BLL0828 PROTEIN"/>
    <property type="match status" value="1"/>
</dbReference>
<name>A0A1H6F7F9_9GAMM</name>
<dbReference type="PANTHER" id="PTHR38590:SF1">
    <property type="entry name" value="BLL0828 PROTEIN"/>
    <property type="match status" value="1"/>
</dbReference>
<feature type="domain" description="DUF559" evidence="1">
    <location>
        <begin position="3"/>
        <end position="106"/>
    </location>
</feature>
<proteinExistence type="predicted"/>
<dbReference type="InterPro" id="IPR011335">
    <property type="entry name" value="Restrct_endonuc-II-like"/>
</dbReference>
<dbReference type="OrthoDB" id="9798754at2"/>
<evidence type="ECO:0000259" key="1">
    <source>
        <dbReference type="Pfam" id="PF04480"/>
    </source>
</evidence>
<dbReference type="CDD" id="cd01038">
    <property type="entry name" value="Endonuclease_DUF559"/>
    <property type="match status" value="1"/>
</dbReference>
<dbReference type="RefSeq" id="WP_103919209.1">
    <property type="nucleotide sequence ID" value="NZ_FMSV02000180.1"/>
</dbReference>
<gene>
    <name evidence="2" type="ORF">MBHS_01102</name>
</gene>
<organism evidence="2 3">
    <name type="scientific">Candidatus Venteria ishoeyi</name>
    <dbReference type="NCBI Taxonomy" id="1899563"/>
    <lineage>
        <taxon>Bacteria</taxon>
        <taxon>Pseudomonadati</taxon>
        <taxon>Pseudomonadota</taxon>
        <taxon>Gammaproteobacteria</taxon>
        <taxon>Thiotrichales</taxon>
        <taxon>Thiotrichaceae</taxon>
        <taxon>Venteria</taxon>
    </lineage>
</organism>